<keyword evidence="8" id="KW-0560">Oxidoreductase</keyword>
<dbReference type="OrthoDB" id="9786494at2"/>
<accession>A0A4Z0BZB3</accession>
<evidence type="ECO:0000256" key="4">
    <source>
        <dbReference type="ARBA" id="ARBA00022679"/>
    </source>
</evidence>
<dbReference type="Proteomes" id="UP000297564">
    <property type="component" value="Unassembled WGS sequence"/>
</dbReference>
<dbReference type="AlphaFoldDB" id="A0A4Z0BZB3"/>
<dbReference type="GO" id="GO:0008168">
    <property type="term" value="F:methyltransferase activity"/>
    <property type="evidence" value="ECO:0007669"/>
    <property type="project" value="UniProtKB-KW"/>
</dbReference>
<keyword evidence="5" id="KW-0949">S-adenosyl-L-methionine</keyword>
<dbReference type="InterPro" id="IPR006076">
    <property type="entry name" value="FAD-dep_OxRdtase"/>
</dbReference>
<dbReference type="InterPro" id="IPR029063">
    <property type="entry name" value="SAM-dependent_MTases_sf"/>
</dbReference>
<evidence type="ECO:0000313" key="12">
    <source>
        <dbReference type="Proteomes" id="UP000297564"/>
    </source>
</evidence>
<evidence type="ECO:0000256" key="6">
    <source>
        <dbReference type="ARBA" id="ARBA00022694"/>
    </source>
</evidence>
<evidence type="ECO:0000256" key="2">
    <source>
        <dbReference type="ARBA" id="ARBA00022603"/>
    </source>
</evidence>
<feature type="domain" description="FAD dependent oxidoreductase" evidence="10">
    <location>
        <begin position="200"/>
        <end position="554"/>
    </location>
</feature>
<sequence length="575" mass="61470">MSAPIGGLRVALFLTGTGTPRDLLETWQAWQQDAPEAARLHLLAIEPWPKPAAEWLPDLPPALSALGARLGEAWWGLVPGLHRMAFERGRVTVSVFVGPAQDALRELAFTADEVHLGAAGAAVPRDAAALRPVARLCRRGTVLRASDADESLRHGLASAGFVIRHDRGESLEAIYAPAWTPRVRRGDARRGNERHGSEHAVVVGGGLAGAAVASSLARRGWRVQVIDAAAHPASGASALPAGLLAPHVSPDDNLLSRLSRAGLRLTRAEAQALLRPGVDWDGQGTLEHRIKPASRRKERDAPPADALESLLQRRPAVGFADDWSCAAGARHKQEALLPGNAAALWHARAAWIRPGALVRAWLDQPGIAWRGGLQVQRIEHDAGTWHLFDSNGRALADAPLLVVAAALGSAPLLDHRLLLHPVRGQVSWAPHRPGQRLPARPVNGNGHFLPAVPLDGGMAWMSGSSYGRGERELQPREADHQANFERIRTLLPAVADQLAPEFAAGRVQAWTGVRCASGDRRPLVGEIAPGLWVSTAMGSRGLTFAALCAELIASRLHEEPLPLPLSLAMALDAHR</sequence>
<dbReference type="PANTHER" id="PTHR13847:SF283">
    <property type="entry name" value="TRNA 5-METHYLAMINOMETHYL-2-THIOURIDINE BIOSYNTHESIS BIFUNCTIONAL PROTEIN MNMC"/>
    <property type="match status" value="1"/>
</dbReference>
<dbReference type="GO" id="GO:0008033">
    <property type="term" value="P:tRNA processing"/>
    <property type="evidence" value="ECO:0007669"/>
    <property type="project" value="UniProtKB-KW"/>
</dbReference>
<organism evidence="11 12">
    <name type="scientific">Ramlibacter rhizophilus</name>
    <dbReference type="NCBI Taxonomy" id="1781167"/>
    <lineage>
        <taxon>Bacteria</taxon>
        <taxon>Pseudomonadati</taxon>
        <taxon>Pseudomonadota</taxon>
        <taxon>Betaproteobacteria</taxon>
        <taxon>Burkholderiales</taxon>
        <taxon>Comamonadaceae</taxon>
        <taxon>Ramlibacter</taxon>
    </lineage>
</organism>
<evidence type="ECO:0000313" key="11">
    <source>
        <dbReference type="EMBL" id="TFZ03355.1"/>
    </source>
</evidence>
<keyword evidence="9" id="KW-0511">Multifunctional enzyme</keyword>
<dbReference type="InterPro" id="IPR017610">
    <property type="entry name" value="tRNA_S-uridine_synth_MnmC_C"/>
</dbReference>
<dbReference type="Gene3D" id="3.40.50.150">
    <property type="entry name" value="Vaccinia Virus protein VP39"/>
    <property type="match status" value="1"/>
</dbReference>
<dbReference type="SUPFAM" id="SSF51971">
    <property type="entry name" value="Nucleotide-binding domain"/>
    <property type="match status" value="1"/>
</dbReference>
<keyword evidence="4" id="KW-0808">Transferase</keyword>
<keyword evidence="2" id="KW-0489">Methyltransferase</keyword>
<dbReference type="EMBL" id="SMLL01000002">
    <property type="protein sequence ID" value="TFZ03355.1"/>
    <property type="molecule type" value="Genomic_DNA"/>
</dbReference>
<evidence type="ECO:0000256" key="3">
    <source>
        <dbReference type="ARBA" id="ARBA00022630"/>
    </source>
</evidence>
<dbReference type="Gene3D" id="3.30.9.10">
    <property type="entry name" value="D-Amino Acid Oxidase, subunit A, domain 2"/>
    <property type="match status" value="1"/>
</dbReference>
<evidence type="ECO:0000256" key="8">
    <source>
        <dbReference type="ARBA" id="ARBA00023002"/>
    </source>
</evidence>
<dbReference type="Pfam" id="PF01266">
    <property type="entry name" value="DAO"/>
    <property type="match status" value="1"/>
</dbReference>
<keyword evidence="7" id="KW-0274">FAD</keyword>
<comment type="caution">
    <text evidence="11">The sequence shown here is derived from an EMBL/GenBank/DDBJ whole genome shotgun (WGS) entry which is preliminary data.</text>
</comment>
<keyword evidence="12" id="KW-1185">Reference proteome</keyword>
<gene>
    <name evidence="11" type="ORF">EZ242_05585</name>
</gene>
<dbReference type="Gene3D" id="3.50.50.60">
    <property type="entry name" value="FAD/NAD(P)-binding domain"/>
    <property type="match status" value="1"/>
</dbReference>
<keyword evidence="1" id="KW-0963">Cytoplasm</keyword>
<proteinExistence type="predicted"/>
<evidence type="ECO:0000259" key="10">
    <source>
        <dbReference type="Pfam" id="PF01266"/>
    </source>
</evidence>
<dbReference type="GO" id="GO:0005737">
    <property type="term" value="C:cytoplasm"/>
    <property type="evidence" value="ECO:0007669"/>
    <property type="project" value="TreeGrafter"/>
</dbReference>
<protein>
    <submittedName>
        <fullName evidence="11">FAD-dependent oxidoreductase</fullName>
    </submittedName>
</protein>
<dbReference type="NCBIfam" id="TIGR03197">
    <property type="entry name" value="MnmC_Cterm"/>
    <property type="match status" value="1"/>
</dbReference>
<evidence type="ECO:0000256" key="7">
    <source>
        <dbReference type="ARBA" id="ARBA00022827"/>
    </source>
</evidence>
<reference evidence="11 12" key="1">
    <citation type="submission" date="2019-03" db="EMBL/GenBank/DDBJ databases">
        <title>Ramlibacter rhizophilus CCTCC AB2015357, whole genome shotgun sequence.</title>
        <authorList>
            <person name="Zhang X."/>
            <person name="Feng G."/>
            <person name="Zhu H."/>
        </authorList>
    </citation>
    <scope>NUCLEOTIDE SEQUENCE [LARGE SCALE GENOMIC DNA]</scope>
    <source>
        <strain evidence="11 12">CCTCC AB2015357</strain>
    </source>
</reference>
<keyword evidence="6" id="KW-0819">tRNA processing</keyword>
<evidence type="ECO:0000256" key="9">
    <source>
        <dbReference type="ARBA" id="ARBA00023268"/>
    </source>
</evidence>
<keyword evidence="3" id="KW-0285">Flavoprotein</keyword>
<dbReference type="GO" id="GO:0016645">
    <property type="term" value="F:oxidoreductase activity, acting on the CH-NH group of donors"/>
    <property type="evidence" value="ECO:0007669"/>
    <property type="project" value="InterPro"/>
</dbReference>
<evidence type="ECO:0000256" key="1">
    <source>
        <dbReference type="ARBA" id="ARBA00022490"/>
    </source>
</evidence>
<dbReference type="InterPro" id="IPR036188">
    <property type="entry name" value="FAD/NAD-bd_sf"/>
</dbReference>
<dbReference type="RefSeq" id="WP_135284154.1">
    <property type="nucleotide sequence ID" value="NZ_SMLL01000002.1"/>
</dbReference>
<dbReference type="GO" id="GO:0032259">
    <property type="term" value="P:methylation"/>
    <property type="evidence" value="ECO:0007669"/>
    <property type="project" value="UniProtKB-KW"/>
</dbReference>
<evidence type="ECO:0000256" key="5">
    <source>
        <dbReference type="ARBA" id="ARBA00022691"/>
    </source>
</evidence>
<dbReference type="PANTHER" id="PTHR13847">
    <property type="entry name" value="SARCOSINE DEHYDROGENASE-RELATED"/>
    <property type="match status" value="1"/>
</dbReference>
<name>A0A4Z0BZB3_9BURK</name>